<reference evidence="1" key="2">
    <citation type="submission" date="2023-01" db="EMBL/GenBank/DDBJ databases">
        <authorList>
            <person name="Petersen C."/>
        </authorList>
    </citation>
    <scope>NUCLEOTIDE SEQUENCE</scope>
    <source>
        <strain evidence="1">IBT 15450</strain>
    </source>
</reference>
<gene>
    <name evidence="1" type="ORF">N7460_001496</name>
</gene>
<accession>A0AAD6II37</accession>
<dbReference type="AlphaFoldDB" id="A0AAD6II37"/>
<protein>
    <submittedName>
        <fullName evidence="1">Uncharacterized protein</fullName>
    </submittedName>
</protein>
<name>A0AAD6II37_PENCN</name>
<reference evidence="1" key="1">
    <citation type="journal article" date="2023" name="IMA Fungus">
        <title>Comparative genomic study of the Penicillium genus elucidates a diverse pangenome and 15 lateral gene transfer events.</title>
        <authorList>
            <person name="Petersen C."/>
            <person name="Sorensen T."/>
            <person name="Nielsen M.R."/>
            <person name="Sondergaard T.E."/>
            <person name="Sorensen J.L."/>
            <person name="Fitzpatrick D.A."/>
            <person name="Frisvad J.C."/>
            <person name="Nielsen K.L."/>
        </authorList>
    </citation>
    <scope>NUCLEOTIDE SEQUENCE</scope>
    <source>
        <strain evidence="1">IBT 15450</strain>
    </source>
</reference>
<organism evidence="1 2">
    <name type="scientific">Penicillium canescens</name>
    <dbReference type="NCBI Taxonomy" id="5083"/>
    <lineage>
        <taxon>Eukaryota</taxon>
        <taxon>Fungi</taxon>
        <taxon>Dikarya</taxon>
        <taxon>Ascomycota</taxon>
        <taxon>Pezizomycotina</taxon>
        <taxon>Eurotiomycetes</taxon>
        <taxon>Eurotiomycetidae</taxon>
        <taxon>Eurotiales</taxon>
        <taxon>Aspergillaceae</taxon>
        <taxon>Penicillium</taxon>
    </lineage>
</organism>
<dbReference type="Pfam" id="PF12520">
    <property type="entry name" value="DUF3723"/>
    <property type="match status" value="1"/>
</dbReference>
<evidence type="ECO:0000313" key="2">
    <source>
        <dbReference type="Proteomes" id="UP001219568"/>
    </source>
</evidence>
<comment type="caution">
    <text evidence="1">The sequence shown here is derived from an EMBL/GenBank/DDBJ whole genome shotgun (WGS) entry which is preliminary data.</text>
</comment>
<sequence>MPRRTARAQRRRSKRPSAFASNQIDVEKVERKQFDYRDSCFKGPFLVHLCDLDFGQSKNRLIEDGNNVARLTQILSIQGCLRLSREFHVPVVVDAADWLTKVNSREPTLVRGLRMDQLEVRSDYTLPALDHENVIIAAREMFKELQIEDPWWVADVYITGASNDLDLRGELVRSLQESFPNDQRPSDGRIYWNIRYYQGSSTDLRNETAESYWWALLESEPGSRKGDYLRTLPESLQTAFDTLLPIPGIWAGMSIGVLHKLKAMKSDEVQPIICYLEHIRRTFLRLVDGDEHLLSLIDAGSVKFLKSKVPRISSQDLSDLESKNENKILFPFMEDYQRNMIWENLKDIDFPIPTLETFFQDILYLDVGQCVMRQLCFVPPKGDNTIDKVLRSQCSGFTSGLLSRSYWEQTVQNEQLQDLWRFSFQYAFELTPKRDHYRRVPRKNKDKERAFSISANEELNGIPSLLLLRHFLLLARGYNFEVPISEGDRLSEARELPRPHPCDFPLNNNDEVEIERRSGKPFTDSVHADRFALSREFLRQNWNFQRVSAGFVRRSIFQAFFSYLNAGVPEIPH</sequence>
<dbReference type="InterPro" id="IPR022198">
    <property type="entry name" value="DUF3723"/>
</dbReference>
<dbReference type="Proteomes" id="UP001219568">
    <property type="component" value="Unassembled WGS sequence"/>
</dbReference>
<keyword evidence="2" id="KW-1185">Reference proteome</keyword>
<dbReference type="EMBL" id="JAQJZL010000002">
    <property type="protein sequence ID" value="KAJ6050962.1"/>
    <property type="molecule type" value="Genomic_DNA"/>
</dbReference>
<evidence type="ECO:0000313" key="1">
    <source>
        <dbReference type="EMBL" id="KAJ6050962.1"/>
    </source>
</evidence>
<proteinExistence type="predicted"/>